<comment type="caution">
    <text evidence="2">The sequence shown here is derived from an EMBL/GenBank/DDBJ whole genome shotgun (WGS) entry which is preliminary data.</text>
</comment>
<proteinExistence type="predicted"/>
<evidence type="ECO:0000313" key="3">
    <source>
        <dbReference type="Proteomes" id="UP000193484"/>
    </source>
</evidence>
<dbReference type="AlphaFoldDB" id="A0A1X1R7T5"/>
<dbReference type="EMBL" id="LQOJ01000048">
    <property type="protein sequence ID" value="ORV00967.1"/>
    <property type="molecule type" value="Genomic_DNA"/>
</dbReference>
<dbReference type="Proteomes" id="UP000193484">
    <property type="component" value="Unassembled WGS sequence"/>
</dbReference>
<evidence type="ECO:0000313" key="2">
    <source>
        <dbReference type="EMBL" id="ORV00967.1"/>
    </source>
</evidence>
<dbReference type="Pfam" id="PF09250">
    <property type="entry name" value="Prim-Pol"/>
    <property type="match status" value="1"/>
</dbReference>
<dbReference type="STRING" id="1793.AWC04_14945"/>
<feature type="region of interest" description="Disordered" evidence="1">
    <location>
        <begin position="430"/>
        <end position="470"/>
    </location>
</feature>
<evidence type="ECO:0000256" key="1">
    <source>
        <dbReference type="SAM" id="MobiDB-lite"/>
    </source>
</evidence>
<keyword evidence="3" id="KW-1185">Reference proteome</keyword>
<dbReference type="OrthoDB" id="4412965at2"/>
<accession>A0A1X1R7T5</accession>
<protein>
    <submittedName>
        <fullName evidence="2">Uncharacterized protein</fullName>
    </submittedName>
</protein>
<gene>
    <name evidence="2" type="ORF">AWC04_14945</name>
</gene>
<reference evidence="2 3" key="1">
    <citation type="submission" date="2016-01" db="EMBL/GenBank/DDBJ databases">
        <title>The new phylogeny of the genus Mycobacterium.</title>
        <authorList>
            <person name="Tarcisio F."/>
            <person name="Conor M."/>
            <person name="Antonella G."/>
            <person name="Elisabetta G."/>
            <person name="Giulia F.S."/>
            <person name="Sara T."/>
            <person name="Anna F."/>
            <person name="Clotilde B."/>
            <person name="Roberto B."/>
            <person name="Veronica D.S."/>
            <person name="Fabio R."/>
            <person name="Monica P."/>
            <person name="Olivier J."/>
            <person name="Enrico T."/>
            <person name="Nicola S."/>
        </authorList>
    </citation>
    <scope>NUCLEOTIDE SEQUENCE [LARGE SCALE GENOMIC DNA]</scope>
    <source>
        <strain evidence="2 3">DSM 44179</strain>
    </source>
</reference>
<dbReference type="InterPro" id="IPR015330">
    <property type="entry name" value="DNA_primase/pol_bifunc_N"/>
</dbReference>
<dbReference type="SMART" id="SM00943">
    <property type="entry name" value="Prim-Pol"/>
    <property type="match status" value="1"/>
</dbReference>
<feature type="compositionally biased region" description="Basic and acidic residues" evidence="1">
    <location>
        <begin position="435"/>
        <end position="445"/>
    </location>
</feature>
<sequence>MTAQGSLNRALSLAQTRGWRTIPLLPYMKLPAVSEFYQRQTINPGELEVMWKEAQDRIASLTSRVAAGRVEDEDLADVVRSHPDYAELEPNIAVLLGHSRLVIVDVDTTDQMHAWLAFCERHGYDPGPRTQASPGVITREGTVKHDGMGHFFYALPDDIDGDELNRSGVSLPLGEPTVACETEEARKAAVPVLMTGKRYALIAPSTRAEGAYVPTAGTAIRPLPAFLAAPLREHLNSRRAQREKAQSRSAHLAREDRLWAWDDHTPWTDILEGWEETDVDGEGCVTLRHPDASSNRSAVAHAVGCSHLRNSDCDAPPPVTFFTSTLPDWVLSALETTENKQTVGKLKLYAHKLYGGDVRTARRMLGLADHAPTRARKASTSNAPSAGGWKTVQFVKQAPVKLNLPPRPVRARRTSDVEVVEPVVAAPTAATETIDPPKAEPEKTPAKKTPAKKPAVKKASAAPESYDPAWDSEFTDSVPEIQPWEPASLHDHAARFIASHAAPTTHEIWESIAAREVRLSEWAGKDSESEKWTDRDRERRQTRADLFAIRHLPITDLAEYLGVNPERARALARVLIPTAAQAGFVIRDRPRGDPLRYMVPPSKPEDSDLAIWKVQ</sequence>
<name>A0A1X1R7T5_MYCFA</name>
<dbReference type="RefSeq" id="WP_085098107.1">
    <property type="nucleotide sequence ID" value="NZ_AP022603.1"/>
</dbReference>
<organism evidence="2 3">
    <name type="scientific">Mycolicibacterium fallax</name>
    <name type="common">Mycobacterium fallax</name>
    <dbReference type="NCBI Taxonomy" id="1793"/>
    <lineage>
        <taxon>Bacteria</taxon>
        <taxon>Bacillati</taxon>
        <taxon>Actinomycetota</taxon>
        <taxon>Actinomycetes</taxon>
        <taxon>Mycobacteriales</taxon>
        <taxon>Mycobacteriaceae</taxon>
        <taxon>Mycolicibacterium</taxon>
    </lineage>
</organism>